<dbReference type="AlphaFoldDB" id="A0AAD9AN28"/>
<gene>
    <name evidence="2" type="ORF">CCHR01_07695</name>
</gene>
<comment type="caution">
    <text evidence="2">The sequence shown here is derived from an EMBL/GenBank/DDBJ whole genome shotgun (WGS) entry which is preliminary data.</text>
</comment>
<feature type="compositionally biased region" description="Polar residues" evidence="1">
    <location>
        <begin position="182"/>
        <end position="200"/>
    </location>
</feature>
<feature type="region of interest" description="Disordered" evidence="1">
    <location>
        <begin position="125"/>
        <end position="200"/>
    </location>
</feature>
<keyword evidence="3" id="KW-1185">Reference proteome</keyword>
<name>A0AAD9AN28_9PEZI</name>
<organism evidence="2 3">
    <name type="scientific">Colletotrichum chrysophilum</name>
    <dbReference type="NCBI Taxonomy" id="1836956"/>
    <lineage>
        <taxon>Eukaryota</taxon>
        <taxon>Fungi</taxon>
        <taxon>Dikarya</taxon>
        <taxon>Ascomycota</taxon>
        <taxon>Pezizomycotina</taxon>
        <taxon>Sordariomycetes</taxon>
        <taxon>Hypocreomycetidae</taxon>
        <taxon>Glomerellales</taxon>
        <taxon>Glomerellaceae</taxon>
        <taxon>Colletotrichum</taxon>
        <taxon>Colletotrichum gloeosporioides species complex</taxon>
    </lineage>
</organism>
<reference evidence="2" key="1">
    <citation type="submission" date="2023-01" db="EMBL/GenBank/DDBJ databases">
        <title>Colletotrichum chrysophilum M932 genome sequence.</title>
        <authorList>
            <person name="Baroncelli R."/>
        </authorList>
    </citation>
    <scope>NUCLEOTIDE SEQUENCE</scope>
    <source>
        <strain evidence="2">M932</strain>
    </source>
</reference>
<accession>A0AAD9AN28</accession>
<sequence>MNPVRTWLRWEDPSGLLDRECHSGAGRRQLHNIGERCRPAIKGGDLQRAHSACKMATSCMRRQAHLNHHTPLKQKRRDDLRRAMPAYFSSCLPAPDSNNMKPPSHDDDNSHALPLQITNIRHVHPTRHQGPQAPQHPNTLQTSPSTPRADDQSWTNPTGPSNASPQAPSPTIPPPGPRSQPLSDRSSPPLNMSSSALFAP</sequence>
<feature type="compositionally biased region" description="Polar residues" evidence="1">
    <location>
        <begin position="135"/>
        <end position="163"/>
    </location>
</feature>
<feature type="compositionally biased region" description="Pro residues" evidence="1">
    <location>
        <begin position="167"/>
        <end position="178"/>
    </location>
</feature>
<evidence type="ECO:0000313" key="2">
    <source>
        <dbReference type="EMBL" id="KAK1849640.1"/>
    </source>
</evidence>
<evidence type="ECO:0000313" key="3">
    <source>
        <dbReference type="Proteomes" id="UP001243330"/>
    </source>
</evidence>
<feature type="region of interest" description="Disordered" evidence="1">
    <location>
        <begin position="89"/>
        <end position="111"/>
    </location>
</feature>
<dbReference type="Proteomes" id="UP001243330">
    <property type="component" value="Unassembled WGS sequence"/>
</dbReference>
<dbReference type="EMBL" id="JAQOWY010000138">
    <property type="protein sequence ID" value="KAK1849640.1"/>
    <property type="molecule type" value="Genomic_DNA"/>
</dbReference>
<evidence type="ECO:0000256" key="1">
    <source>
        <dbReference type="SAM" id="MobiDB-lite"/>
    </source>
</evidence>
<protein>
    <submittedName>
        <fullName evidence="2">Uncharacterized protein</fullName>
    </submittedName>
</protein>
<proteinExistence type="predicted"/>